<dbReference type="GO" id="GO:0071630">
    <property type="term" value="P:nuclear protein quality control by the ubiquitin-proteasome system"/>
    <property type="evidence" value="ECO:0007669"/>
    <property type="project" value="UniProtKB-UniRule"/>
</dbReference>
<evidence type="ECO:0000313" key="12">
    <source>
        <dbReference type="Proteomes" id="UP000076580"/>
    </source>
</evidence>
<evidence type="ECO:0000256" key="1">
    <source>
        <dbReference type="ARBA" id="ARBA00006199"/>
    </source>
</evidence>
<keyword evidence="4 9" id="KW-0813">Transport</keyword>
<organism evidence="11 12">
    <name type="scientific">Drechmeria coniospora</name>
    <name type="common">Nematophagous fungus</name>
    <name type="synonym">Meria coniospora</name>
    <dbReference type="NCBI Taxonomy" id="98403"/>
    <lineage>
        <taxon>Eukaryota</taxon>
        <taxon>Fungi</taxon>
        <taxon>Dikarya</taxon>
        <taxon>Ascomycota</taxon>
        <taxon>Pezizomycotina</taxon>
        <taxon>Sordariomycetes</taxon>
        <taxon>Hypocreomycetidae</taxon>
        <taxon>Hypocreales</taxon>
        <taxon>Ophiocordycipitaceae</taxon>
        <taxon>Drechmeria</taxon>
    </lineage>
</organism>
<evidence type="ECO:0000256" key="2">
    <source>
        <dbReference type="ARBA" id="ARBA00011464"/>
    </source>
</evidence>
<dbReference type="GeneID" id="63714051"/>
<evidence type="ECO:0000256" key="7">
    <source>
        <dbReference type="ARBA" id="ARBA00023242"/>
    </source>
</evidence>
<keyword evidence="11" id="KW-0647">Proteasome</keyword>
<keyword evidence="11" id="KW-0946">Virion</keyword>
<dbReference type="Proteomes" id="UP000076580">
    <property type="component" value="Chromosome 01"/>
</dbReference>
<dbReference type="RefSeq" id="XP_040659623.1">
    <property type="nucleotide sequence ID" value="XM_040798740.1"/>
</dbReference>
<comment type="similarity">
    <text evidence="1 9">Belongs to the cut8/STS1 family.</text>
</comment>
<evidence type="ECO:0000256" key="9">
    <source>
        <dbReference type="RuleBase" id="RU368013"/>
    </source>
</evidence>
<keyword evidence="7 9" id="KW-0539">Nucleus</keyword>
<dbReference type="EMBL" id="LAYC01000001">
    <property type="protein sequence ID" value="KYK60271.1"/>
    <property type="molecule type" value="Genomic_DNA"/>
</dbReference>
<dbReference type="FunFam" id="1.20.58.1590:FF:000001">
    <property type="entry name" value="Tethering factor for nuclear proteasome STS1"/>
    <property type="match status" value="1"/>
</dbReference>
<comment type="subunit">
    <text evidence="2 9">Binds the proteasome.</text>
</comment>
<evidence type="ECO:0000256" key="5">
    <source>
        <dbReference type="ARBA" id="ARBA00022490"/>
    </source>
</evidence>
<keyword evidence="6 9" id="KW-0653">Protein transport</keyword>
<accession>A0A151GT74</accession>
<dbReference type="STRING" id="98403.A0A151GT74"/>
<sequence>MSLLLPPQTPVFPHQRENHRPSPQRSGACMAVPRRRILCRGPLILLLACPLPGGPMANRKRKADEDGDETMSPMSSPAVSSRTLARPSKKVRANVELFGRPLPLPRLLETLDTDQLRLVLEHICERHPDVGHEVVSGAPRPTVASALKVLQGYQDKLKAAVPYGESSPEYTYYRIRDVLVALLDALSDFTHQFLPPTEAQATKSLQFLDGATEIIHSLPDWQAQAYRHHKDTAYDDIARAWVLVINEAGKRGGGINLHSGAWDRILARHNDQSAGRLAAAVAAMGTSVGWMASDQPSPEQNSILNQLMSGTYGSPVRVGPW</sequence>
<dbReference type="GO" id="GO:0005737">
    <property type="term" value="C:cytoplasm"/>
    <property type="evidence" value="ECO:0007669"/>
    <property type="project" value="UniProtKB-SubCell"/>
</dbReference>
<evidence type="ECO:0000256" key="4">
    <source>
        <dbReference type="ARBA" id="ARBA00022448"/>
    </source>
</evidence>
<comment type="function">
    <text evidence="8 9">Involved in ubiquitin-mediated protein degradation. Regulatory factor in the ubiquitin/proteasome pathway that controls the turnover of proteasome substrates. Targets proteasomes to the nucleus and facilitates the degradation of nuclear proteins.</text>
</comment>
<dbReference type="Gene3D" id="1.20.58.1590">
    <property type="entry name" value="Tethering factor for nuclear proteasome Cut8/Sts1"/>
    <property type="match status" value="1"/>
</dbReference>
<dbReference type="GO" id="GO:0070628">
    <property type="term" value="F:proteasome binding"/>
    <property type="evidence" value="ECO:0007669"/>
    <property type="project" value="TreeGrafter"/>
</dbReference>
<evidence type="ECO:0000313" key="11">
    <source>
        <dbReference type="EMBL" id="KYK60271.1"/>
    </source>
</evidence>
<name>A0A151GT74_DRECN</name>
<comment type="caution">
    <text evidence="11">The sequence shown here is derived from an EMBL/GenBank/DDBJ whole genome shotgun (WGS) entry which is preliminary data.</text>
</comment>
<dbReference type="InParanoid" id="A0A151GT74"/>
<evidence type="ECO:0000256" key="3">
    <source>
        <dbReference type="ARBA" id="ARBA00016204"/>
    </source>
</evidence>
<evidence type="ECO:0000256" key="10">
    <source>
        <dbReference type="SAM" id="MobiDB-lite"/>
    </source>
</evidence>
<feature type="compositionally biased region" description="Polar residues" evidence="10">
    <location>
        <begin position="72"/>
        <end position="83"/>
    </location>
</feature>
<gene>
    <name evidence="11" type="ORF">DCS_01408</name>
</gene>
<dbReference type="GO" id="GO:0000502">
    <property type="term" value="C:proteasome complex"/>
    <property type="evidence" value="ECO:0007669"/>
    <property type="project" value="UniProtKB-KW"/>
</dbReference>
<dbReference type="InterPro" id="IPR038422">
    <property type="entry name" value="Cut8/Sts1_sf"/>
</dbReference>
<feature type="region of interest" description="Disordered" evidence="10">
    <location>
        <begin position="1"/>
        <end position="27"/>
    </location>
</feature>
<keyword evidence="12" id="KW-1185">Reference proteome</keyword>
<proteinExistence type="inferred from homology"/>
<feature type="region of interest" description="Disordered" evidence="10">
    <location>
        <begin position="55"/>
        <end position="86"/>
    </location>
</feature>
<dbReference type="GO" id="GO:0015031">
    <property type="term" value="P:protein transport"/>
    <property type="evidence" value="ECO:0007669"/>
    <property type="project" value="UniProtKB-UniRule"/>
</dbReference>
<dbReference type="InterPro" id="IPR013868">
    <property type="entry name" value="Cut8/Sts1_fam"/>
</dbReference>
<dbReference type="PANTHER" id="PTHR28032:SF1">
    <property type="entry name" value="FI02826P"/>
    <property type="match status" value="1"/>
</dbReference>
<dbReference type="GO" id="GO:0031144">
    <property type="term" value="P:proteasome localization"/>
    <property type="evidence" value="ECO:0007669"/>
    <property type="project" value="UniProtKB-UniRule"/>
</dbReference>
<protein>
    <recommendedName>
        <fullName evidence="3 9">Tethering factor for nuclear proteasome STS1</fullName>
    </recommendedName>
</protein>
<evidence type="ECO:0000256" key="8">
    <source>
        <dbReference type="ARBA" id="ARBA00025651"/>
    </source>
</evidence>
<dbReference type="PANTHER" id="PTHR28032">
    <property type="entry name" value="FI02826P"/>
    <property type="match status" value="1"/>
</dbReference>
<dbReference type="FunCoup" id="A0A151GT74">
    <property type="interactions" value="9"/>
</dbReference>
<comment type="subcellular location">
    <subcellularLocation>
        <location evidence="9">Cytoplasm</location>
    </subcellularLocation>
    <subcellularLocation>
        <location evidence="9">Nucleus</location>
    </subcellularLocation>
</comment>
<evidence type="ECO:0000256" key="6">
    <source>
        <dbReference type="ARBA" id="ARBA00022927"/>
    </source>
</evidence>
<dbReference type="Pfam" id="PF08559">
    <property type="entry name" value="Cut8"/>
    <property type="match status" value="1"/>
</dbReference>
<reference evidence="11 12" key="1">
    <citation type="journal article" date="2016" name="Sci. Rep.">
        <title>Insights into Adaptations to a Near-Obligate Nematode Endoparasitic Lifestyle from the Finished Genome of Drechmeria coniospora.</title>
        <authorList>
            <person name="Zhang L."/>
            <person name="Zhou Z."/>
            <person name="Guo Q."/>
            <person name="Fokkens L."/>
            <person name="Miskei M."/>
            <person name="Pocsi I."/>
            <person name="Zhang W."/>
            <person name="Chen M."/>
            <person name="Wang L."/>
            <person name="Sun Y."/>
            <person name="Donzelli B.G."/>
            <person name="Gibson D.M."/>
            <person name="Nelson D.R."/>
            <person name="Luo J.G."/>
            <person name="Rep M."/>
            <person name="Liu H."/>
            <person name="Yang S."/>
            <person name="Wang J."/>
            <person name="Krasnoff S.B."/>
            <person name="Xu Y."/>
            <person name="Molnar I."/>
            <person name="Lin M."/>
        </authorList>
    </citation>
    <scope>NUCLEOTIDE SEQUENCE [LARGE SCALE GENOMIC DNA]</scope>
    <source>
        <strain evidence="11 12">ARSEF 6962</strain>
    </source>
</reference>
<dbReference type="AlphaFoldDB" id="A0A151GT74"/>
<keyword evidence="11" id="KW-0261">Viral envelope protein</keyword>
<keyword evidence="5 9" id="KW-0963">Cytoplasm</keyword>
<dbReference type="GO" id="GO:0031965">
    <property type="term" value="C:nuclear membrane"/>
    <property type="evidence" value="ECO:0007669"/>
    <property type="project" value="TreeGrafter"/>
</dbReference>